<dbReference type="InterPro" id="IPR016024">
    <property type="entry name" value="ARM-type_fold"/>
</dbReference>
<dbReference type="AlphaFoldDB" id="A0A8H6Z2A6"/>
<accession>A0A8H6Z2A6</accession>
<organism evidence="1 2">
    <name type="scientific">Mycena sanguinolenta</name>
    <dbReference type="NCBI Taxonomy" id="230812"/>
    <lineage>
        <taxon>Eukaryota</taxon>
        <taxon>Fungi</taxon>
        <taxon>Dikarya</taxon>
        <taxon>Basidiomycota</taxon>
        <taxon>Agaricomycotina</taxon>
        <taxon>Agaricomycetes</taxon>
        <taxon>Agaricomycetidae</taxon>
        <taxon>Agaricales</taxon>
        <taxon>Marasmiineae</taxon>
        <taxon>Mycenaceae</taxon>
        <taxon>Mycena</taxon>
    </lineage>
</organism>
<dbReference type="SUPFAM" id="SSF48371">
    <property type="entry name" value="ARM repeat"/>
    <property type="match status" value="1"/>
</dbReference>
<reference evidence="1" key="1">
    <citation type="submission" date="2020-05" db="EMBL/GenBank/DDBJ databases">
        <title>Mycena genomes resolve the evolution of fungal bioluminescence.</title>
        <authorList>
            <person name="Tsai I.J."/>
        </authorList>
    </citation>
    <scope>NUCLEOTIDE SEQUENCE</scope>
    <source>
        <strain evidence="1">160909Yilan</strain>
    </source>
</reference>
<sequence>MPNFLDNVPELLESPRPFVRTQTCRLLGLLASHMQTTEAVLKWEPCPRLVVLLRDEDIYVIHAAVYALTQISRTSAGAKAVLSAKALEHVPQLLMVRPPITLNMVQDRTIELLASLFRHEFAVPAILRLNICAHLVSILQAARPPLFIYDLLEVDYTGLTVATALLARMSEWPGGLSAVANTAVLNAIERIDWEVVLPVGNKIRADMRTIQDNVAQYKDRTQTYQISS</sequence>
<dbReference type="InterPro" id="IPR011989">
    <property type="entry name" value="ARM-like"/>
</dbReference>
<evidence type="ECO:0000313" key="1">
    <source>
        <dbReference type="EMBL" id="KAF7371310.1"/>
    </source>
</evidence>
<name>A0A8H6Z2A6_9AGAR</name>
<protein>
    <submittedName>
        <fullName evidence="1">Uncharacterized protein</fullName>
    </submittedName>
</protein>
<gene>
    <name evidence="1" type="ORF">MSAN_00767100</name>
</gene>
<evidence type="ECO:0000313" key="2">
    <source>
        <dbReference type="Proteomes" id="UP000623467"/>
    </source>
</evidence>
<proteinExistence type="predicted"/>
<comment type="caution">
    <text evidence="1">The sequence shown here is derived from an EMBL/GenBank/DDBJ whole genome shotgun (WGS) entry which is preliminary data.</text>
</comment>
<dbReference type="Proteomes" id="UP000623467">
    <property type="component" value="Unassembled WGS sequence"/>
</dbReference>
<dbReference type="EMBL" id="JACAZH010000004">
    <property type="protein sequence ID" value="KAF7371310.1"/>
    <property type="molecule type" value="Genomic_DNA"/>
</dbReference>
<dbReference type="Gene3D" id="1.25.10.10">
    <property type="entry name" value="Leucine-rich Repeat Variant"/>
    <property type="match status" value="1"/>
</dbReference>
<dbReference type="OrthoDB" id="3055677at2759"/>
<keyword evidence="2" id="KW-1185">Reference proteome</keyword>